<organism evidence="1 2">
    <name type="scientific">Hypoxylon rubiginosum</name>
    <dbReference type="NCBI Taxonomy" id="110542"/>
    <lineage>
        <taxon>Eukaryota</taxon>
        <taxon>Fungi</taxon>
        <taxon>Dikarya</taxon>
        <taxon>Ascomycota</taxon>
        <taxon>Pezizomycotina</taxon>
        <taxon>Sordariomycetes</taxon>
        <taxon>Xylariomycetidae</taxon>
        <taxon>Xylariales</taxon>
        <taxon>Hypoxylaceae</taxon>
        <taxon>Hypoxylon</taxon>
    </lineage>
</organism>
<accession>A0ACC0D083</accession>
<evidence type="ECO:0000313" key="1">
    <source>
        <dbReference type="EMBL" id="KAI6086092.1"/>
    </source>
</evidence>
<sequence length="406" mass="42256">MLSIHSLKVGPLAVLYLAQSVLGGTPKSCSSTTTLSCHNTTTVADTCCFNYPGGSLLQTQFWDTDPAVGPSDSWTIHGLWPDHCDGTYDATCDSSRAYTNISAILKASGNADLLSYMETYWLPNDSTGEEFWEHEFGKHGTCVSTLAPKCFTNYKATDEVPYYFNTTVSLFKTLPTYKFLADAGITPSSTKTYKLADIQAALSKNHNGESVYIGCTSSAIEQVYYYYNVYGSVANGQFVPASPDNSESGGCPSTGVKYLPKSGGSTTPTSTTSTGTSPPTSTPTGSFSGKGYLNAVTGGSTKGCIISGGTWYTSGTCATFTAASSGSGFTLKSSKGYCSASSGSLTCASGVSAADAAVFAASGVNLANSNGNDWYADSVPSGSTQNTVYSAKGSHGTTLQIQWASV</sequence>
<reference evidence="1 2" key="1">
    <citation type="journal article" date="2022" name="New Phytol.">
        <title>Ecological generalism drives hyperdiversity of secondary metabolite gene clusters in xylarialean endophytes.</title>
        <authorList>
            <person name="Franco M.E.E."/>
            <person name="Wisecaver J.H."/>
            <person name="Arnold A.E."/>
            <person name="Ju Y.M."/>
            <person name="Slot J.C."/>
            <person name="Ahrendt S."/>
            <person name="Moore L.P."/>
            <person name="Eastman K.E."/>
            <person name="Scott K."/>
            <person name="Konkel Z."/>
            <person name="Mondo S.J."/>
            <person name="Kuo A."/>
            <person name="Hayes R.D."/>
            <person name="Haridas S."/>
            <person name="Andreopoulos B."/>
            <person name="Riley R."/>
            <person name="LaButti K."/>
            <person name="Pangilinan J."/>
            <person name="Lipzen A."/>
            <person name="Amirebrahimi M."/>
            <person name="Yan J."/>
            <person name="Adam C."/>
            <person name="Keymanesh K."/>
            <person name="Ng V."/>
            <person name="Louie K."/>
            <person name="Northen T."/>
            <person name="Drula E."/>
            <person name="Henrissat B."/>
            <person name="Hsieh H.M."/>
            <person name="Youens-Clark K."/>
            <person name="Lutzoni F."/>
            <person name="Miadlikowska J."/>
            <person name="Eastwood D.C."/>
            <person name="Hamelin R.C."/>
            <person name="Grigoriev I.V."/>
            <person name="U'Ren J.M."/>
        </authorList>
    </citation>
    <scope>NUCLEOTIDE SEQUENCE [LARGE SCALE GENOMIC DNA]</scope>
    <source>
        <strain evidence="1 2">ER1909</strain>
    </source>
</reference>
<keyword evidence="2" id="KW-1185">Reference proteome</keyword>
<protein>
    <submittedName>
        <fullName evidence="1">Ribonuclease M</fullName>
    </submittedName>
</protein>
<proteinExistence type="predicted"/>
<dbReference type="EMBL" id="MU394319">
    <property type="protein sequence ID" value="KAI6086092.1"/>
    <property type="molecule type" value="Genomic_DNA"/>
</dbReference>
<gene>
    <name evidence="1" type="ORF">F4821DRAFT_239340</name>
</gene>
<comment type="caution">
    <text evidence="1">The sequence shown here is derived from an EMBL/GenBank/DDBJ whole genome shotgun (WGS) entry which is preliminary data.</text>
</comment>
<name>A0ACC0D083_9PEZI</name>
<dbReference type="Proteomes" id="UP001497680">
    <property type="component" value="Unassembled WGS sequence"/>
</dbReference>
<evidence type="ECO:0000313" key="2">
    <source>
        <dbReference type="Proteomes" id="UP001497680"/>
    </source>
</evidence>